<dbReference type="GO" id="GO:0005829">
    <property type="term" value="C:cytosol"/>
    <property type="evidence" value="ECO:0007669"/>
    <property type="project" value="TreeGrafter"/>
</dbReference>
<sequence length="142" mass="15731">EDVPFLKHHNSMVLALRRYSAAVNHMEHTVLLPTLLRDVPSDDISDGEVEEEASQDLYQNYLTLKAIKVTVESGLIPLDDRRSAKSRAATPSPSLTSGSPVEADQEALFHFHLSGLFSVLGHLTKKSQSLTEKYKEIIGVAY</sequence>
<reference evidence="7" key="1">
    <citation type="submission" date="2025-08" db="UniProtKB">
        <authorList>
            <consortium name="Ensembl"/>
        </authorList>
    </citation>
    <scope>IDENTIFICATION</scope>
</reference>
<reference evidence="7" key="2">
    <citation type="submission" date="2025-09" db="UniProtKB">
        <authorList>
            <consortium name="Ensembl"/>
        </authorList>
    </citation>
    <scope>IDENTIFICATION</scope>
</reference>
<evidence type="ECO:0000313" key="7">
    <source>
        <dbReference type="Ensembl" id="ENSGMOP00000063385.1"/>
    </source>
</evidence>
<protein>
    <recommendedName>
        <fullName evidence="9">Thyroid hormone responsive</fullName>
    </recommendedName>
</protein>
<keyword evidence="4" id="KW-0963">Cytoplasm</keyword>
<dbReference type="OMA" id="YMDIIGV"/>
<dbReference type="InterPro" id="IPR009786">
    <property type="entry name" value="Spot_14"/>
</dbReference>
<comment type="subcellular location">
    <subcellularLocation>
        <location evidence="2">Cytoplasm</location>
    </subcellularLocation>
    <subcellularLocation>
        <location evidence="1">Nucleus</location>
    </subcellularLocation>
</comment>
<evidence type="ECO:0000256" key="5">
    <source>
        <dbReference type="ARBA" id="ARBA00023242"/>
    </source>
</evidence>
<evidence type="ECO:0000256" key="4">
    <source>
        <dbReference type="ARBA" id="ARBA00022490"/>
    </source>
</evidence>
<feature type="region of interest" description="Disordered" evidence="6">
    <location>
        <begin position="81"/>
        <end position="100"/>
    </location>
</feature>
<feature type="compositionally biased region" description="Polar residues" evidence="6">
    <location>
        <begin position="89"/>
        <end position="99"/>
    </location>
</feature>
<dbReference type="AlphaFoldDB" id="A0A8C5CK61"/>
<keyword evidence="8" id="KW-1185">Reference proteome</keyword>
<dbReference type="Ensembl" id="ENSGMOT00000051922.1">
    <property type="protein sequence ID" value="ENSGMOP00000063385.1"/>
    <property type="gene ID" value="ENSGMOG00000023619.1"/>
</dbReference>
<dbReference type="InterPro" id="IPR053719">
    <property type="entry name" value="Lipogen_MT_Stabilize_sf"/>
</dbReference>
<dbReference type="GO" id="GO:0046890">
    <property type="term" value="P:regulation of lipid biosynthetic process"/>
    <property type="evidence" value="ECO:0007669"/>
    <property type="project" value="TreeGrafter"/>
</dbReference>
<dbReference type="Proteomes" id="UP000694546">
    <property type="component" value="Chromosome 16"/>
</dbReference>
<evidence type="ECO:0000256" key="3">
    <source>
        <dbReference type="ARBA" id="ARBA00009488"/>
    </source>
</evidence>
<accession>A0A8C5CK61</accession>
<organism evidence="7 8">
    <name type="scientific">Gadus morhua</name>
    <name type="common">Atlantic cod</name>
    <dbReference type="NCBI Taxonomy" id="8049"/>
    <lineage>
        <taxon>Eukaryota</taxon>
        <taxon>Metazoa</taxon>
        <taxon>Chordata</taxon>
        <taxon>Craniata</taxon>
        <taxon>Vertebrata</taxon>
        <taxon>Euteleostomi</taxon>
        <taxon>Actinopterygii</taxon>
        <taxon>Neopterygii</taxon>
        <taxon>Teleostei</taxon>
        <taxon>Neoteleostei</taxon>
        <taxon>Acanthomorphata</taxon>
        <taxon>Zeiogadaria</taxon>
        <taxon>Gadariae</taxon>
        <taxon>Gadiformes</taxon>
        <taxon>Gadoidei</taxon>
        <taxon>Gadidae</taxon>
        <taxon>Gadus</taxon>
    </lineage>
</organism>
<proteinExistence type="inferred from homology"/>
<keyword evidence="5" id="KW-0539">Nucleus</keyword>
<dbReference type="GeneTree" id="ENSGT00500000044890"/>
<dbReference type="PANTHER" id="PTHR14315:SF20">
    <property type="entry name" value="SIMILAR TO VERTEBRATE MID1 INTERACTING-LIKE PROTEIN"/>
    <property type="match status" value="1"/>
</dbReference>
<dbReference type="Gene3D" id="6.10.140.1610">
    <property type="match status" value="1"/>
</dbReference>
<comment type="similarity">
    <text evidence="3">Belongs to the SPOT14 family.</text>
</comment>
<evidence type="ECO:0000256" key="6">
    <source>
        <dbReference type="SAM" id="MobiDB-lite"/>
    </source>
</evidence>
<evidence type="ECO:0000313" key="8">
    <source>
        <dbReference type="Proteomes" id="UP000694546"/>
    </source>
</evidence>
<dbReference type="Pfam" id="PF07084">
    <property type="entry name" value="Spot_14"/>
    <property type="match status" value="1"/>
</dbReference>
<dbReference type="PANTHER" id="PTHR14315">
    <property type="entry name" value="SPOT14 FAMILY MEMBER"/>
    <property type="match status" value="1"/>
</dbReference>
<dbReference type="GO" id="GO:0005634">
    <property type="term" value="C:nucleus"/>
    <property type="evidence" value="ECO:0007669"/>
    <property type="project" value="UniProtKB-SubCell"/>
</dbReference>
<evidence type="ECO:0000256" key="2">
    <source>
        <dbReference type="ARBA" id="ARBA00004496"/>
    </source>
</evidence>
<name>A0A8C5CK61_GADMO</name>
<evidence type="ECO:0000256" key="1">
    <source>
        <dbReference type="ARBA" id="ARBA00004123"/>
    </source>
</evidence>
<evidence type="ECO:0008006" key="9">
    <source>
        <dbReference type="Google" id="ProtNLM"/>
    </source>
</evidence>